<dbReference type="CDD" id="cd17320">
    <property type="entry name" value="MFS_MdfA_MDR_like"/>
    <property type="match status" value="1"/>
</dbReference>
<comment type="subcellular location">
    <subcellularLocation>
        <location evidence="1">Cell membrane</location>
        <topology evidence="1">Multi-pass membrane protein</topology>
    </subcellularLocation>
</comment>
<feature type="transmembrane region" description="Helical" evidence="9">
    <location>
        <begin position="12"/>
        <end position="32"/>
    </location>
</feature>
<evidence type="ECO:0000256" key="2">
    <source>
        <dbReference type="ARBA" id="ARBA00006236"/>
    </source>
</evidence>
<keyword evidence="8 9" id="KW-0472">Membrane</keyword>
<feature type="transmembrane region" description="Helical" evidence="9">
    <location>
        <begin position="83"/>
        <end position="101"/>
    </location>
</feature>
<evidence type="ECO:0000256" key="5">
    <source>
        <dbReference type="ARBA" id="ARBA00022475"/>
    </source>
</evidence>
<dbReference type="InterPro" id="IPR005829">
    <property type="entry name" value="Sugar_transporter_CS"/>
</dbReference>
<keyword evidence="5" id="KW-1003">Cell membrane</keyword>
<keyword evidence="7 9" id="KW-1133">Transmembrane helix</keyword>
<dbReference type="RefSeq" id="WP_188754248.1">
    <property type="nucleotide sequence ID" value="NZ_BMJY01000001.1"/>
</dbReference>
<evidence type="ECO:0000256" key="9">
    <source>
        <dbReference type="SAM" id="Phobius"/>
    </source>
</evidence>
<feature type="transmembrane region" description="Helical" evidence="9">
    <location>
        <begin position="314"/>
        <end position="336"/>
    </location>
</feature>
<dbReference type="PROSITE" id="PS00216">
    <property type="entry name" value="SUGAR_TRANSPORT_1"/>
    <property type="match status" value="1"/>
</dbReference>
<dbReference type="InterPro" id="IPR050189">
    <property type="entry name" value="MFS_Efflux_Transporters"/>
</dbReference>
<feature type="domain" description="Major facilitator superfamily (MFS) profile" evidence="10">
    <location>
        <begin position="17"/>
        <end position="398"/>
    </location>
</feature>
<reference evidence="11" key="2">
    <citation type="submission" date="2020-09" db="EMBL/GenBank/DDBJ databases">
        <authorList>
            <person name="Sun Q."/>
            <person name="Zhou Y."/>
        </authorList>
    </citation>
    <scope>NUCLEOTIDE SEQUENCE</scope>
    <source>
        <strain evidence="11">CGMCC 1.15794</strain>
    </source>
</reference>
<evidence type="ECO:0000256" key="3">
    <source>
        <dbReference type="ARBA" id="ARBA00007520"/>
    </source>
</evidence>
<dbReference type="Proteomes" id="UP000657592">
    <property type="component" value="Unassembled WGS sequence"/>
</dbReference>
<keyword evidence="4" id="KW-0813">Transport</keyword>
<dbReference type="GO" id="GO:1990961">
    <property type="term" value="P:xenobiotic detoxification by transmembrane export across the plasma membrane"/>
    <property type="evidence" value="ECO:0007669"/>
    <property type="project" value="InterPro"/>
</dbReference>
<dbReference type="PANTHER" id="PTHR43124:SF3">
    <property type="entry name" value="CHLORAMPHENICOL EFFLUX PUMP RV0191"/>
    <property type="match status" value="1"/>
</dbReference>
<feature type="transmembrane region" description="Helical" evidence="9">
    <location>
        <begin position="221"/>
        <end position="240"/>
    </location>
</feature>
<feature type="transmembrane region" description="Helical" evidence="9">
    <location>
        <begin position="375"/>
        <end position="396"/>
    </location>
</feature>
<protein>
    <submittedName>
        <fullName evidence="11">Bcr/CflA family drug resistance efflux transporter</fullName>
    </submittedName>
</protein>
<proteinExistence type="inferred from homology"/>
<sequence length="413" mass="41151">MSHAEAPRAEARLTAPILGVLGALAILGPFGTDIFLPGLPAIASEFDAPASAAQLSLSGFTIGMAAGQLIAGPLSDAVGRRRPLLVGSATMALSSVAAAIAPSLVLLIAACLVTGLACAVGLVLSRAVVADLTHGPAATRAYAILGGILSIGPVLGPIAGVGLIALGGWRATFAGLALFAAVACAAVLLVVPETHAPERRLTGGLRAMSSVGAQAFRSRSFLGAALVTWLSFIAMFAYIASSPFVMQTVLGFSPLGYAIAFGINGVALLATSLLSGRLATRVTERTQMTLGLGIQAAGALAIVVAVAADALTPWLLLPGMFLIAAPMGFIVGPAIAESIKDLRHAVGTATAVLGSIQWLLAAGVAPLVSAAGEQAVWPLAAMTAAPIVLALVALLATRARATTATTAIEGSPQ</sequence>
<dbReference type="InterPro" id="IPR001958">
    <property type="entry name" value="Tet-R_TetA/multi-R_MdtG-like"/>
</dbReference>
<gene>
    <name evidence="11" type="primary">bcr</name>
    <name evidence="11" type="ORF">GCM10010921_00590</name>
</gene>
<organism evidence="11 12">
    <name type="scientific">Microbacterium album</name>
    <dbReference type="NCBI Taxonomy" id="2053191"/>
    <lineage>
        <taxon>Bacteria</taxon>
        <taxon>Bacillati</taxon>
        <taxon>Actinomycetota</taxon>
        <taxon>Actinomycetes</taxon>
        <taxon>Micrococcales</taxon>
        <taxon>Microbacteriaceae</taxon>
        <taxon>Microbacterium</taxon>
    </lineage>
</organism>
<feature type="transmembrane region" description="Helical" evidence="9">
    <location>
        <begin position="255"/>
        <end position="276"/>
    </location>
</feature>
<dbReference type="PRINTS" id="PR01035">
    <property type="entry name" value="TCRTETA"/>
</dbReference>
<dbReference type="AlphaFoldDB" id="A0A917IAV7"/>
<comment type="caution">
    <text evidence="11">The sequence shown here is derived from an EMBL/GenBank/DDBJ whole genome shotgun (WGS) entry which is preliminary data.</text>
</comment>
<dbReference type="InterPro" id="IPR020846">
    <property type="entry name" value="MFS_dom"/>
</dbReference>
<evidence type="ECO:0000256" key="7">
    <source>
        <dbReference type="ARBA" id="ARBA00022989"/>
    </source>
</evidence>
<keyword evidence="6 9" id="KW-0812">Transmembrane</keyword>
<feature type="transmembrane region" description="Helical" evidence="9">
    <location>
        <begin position="107"/>
        <end position="129"/>
    </location>
</feature>
<comment type="similarity">
    <text evidence="3">Belongs to the major facilitator superfamily. TCR/Tet family.</text>
</comment>
<dbReference type="PROSITE" id="PS50850">
    <property type="entry name" value="MFS"/>
    <property type="match status" value="1"/>
</dbReference>
<dbReference type="InterPro" id="IPR011701">
    <property type="entry name" value="MFS"/>
</dbReference>
<dbReference type="Pfam" id="PF07690">
    <property type="entry name" value="MFS_1"/>
    <property type="match status" value="1"/>
</dbReference>
<dbReference type="SUPFAM" id="SSF103473">
    <property type="entry name" value="MFS general substrate transporter"/>
    <property type="match status" value="1"/>
</dbReference>
<name>A0A917IAV7_9MICO</name>
<feature type="transmembrane region" description="Helical" evidence="9">
    <location>
        <begin position="288"/>
        <end position="308"/>
    </location>
</feature>
<comment type="similarity">
    <text evidence="2">Belongs to the major facilitator superfamily. Bcr/CmlA family.</text>
</comment>
<dbReference type="GO" id="GO:0005886">
    <property type="term" value="C:plasma membrane"/>
    <property type="evidence" value="ECO:0007669"/>
    <property type="project" value="UniProtKB-SubCell"/>
</dbReference>
<evidence type="ECO:0000259" key="10">
    <source>
        <dbReference type="PROSITE" id="PS50850"/>
    </source>
</evidence>
<feature type="transmembrane region" description="Helical" evidence="9">
    <location>
        <begin position="171"/>
        <end position="191"/>
    </location>
</feature>
<evidence type="ECO:0000313" key="12">
    <source>
        <dbReference type="Proteomes" id="UP000657592"/>
    </source>
</evidence>
<dbReference type="Gene3D" id="1.20.1720.10">
    <property type="entry name" value="Multidrug resistance protein D"/>
    <property type="match status" value="1"/>
</dbReference>
<dbReference type="PANTHER" id="PTHR43124">
    <property type="entry name" value="PURINE EFFLUX PUMP PBUE"/>
    <property type="match status" value="1"/>
</dbReference>
<dbReference type="InterPro" id="IPR004812">
    <property type="entry name" value="Efflux_drug-R_Bcr/CmlA"/>
</dbReference>
<evidence type="ECO:0000256" key="4">
    <source>
        <dbReference type="ARBA" id="ARBA00022448"/>
    </source>
</evidence>
<dbReference type="EMBL" id="BMJY01000001">
    <property type="protein sequence ID" value="GGH33564.1"/>
    <property type="molecule type" value="Genomic_DNA"/>
</dbReference>
<keyword evidence="12" id="KW-1185">Reference proteome</keyword>
<evidence type="ECO:0000313" key="11">
    <source>
        <dbReference type="EMBL" id="GGH33564.1"/>
    </source>
</evidence>
<feature type="transmembrane region" description="Helical" evidence="9">
    <location>
        <begin position="141"/>
        <end position="165"/>
    </location>
</feature>
<evidence type="ECO:0000256" key="6">
    <source>
        <dbReference type="ARBA" id="ARBA00022692"/>
    </source>
</evidence>
<evidence type="ECO:0000256" key="1">
    <source>
        <dbReference type="ARBA" id="ARBA00004651"/>
    </source>
</evidence>
<accession>A0A917IAV7</accession>
<reference evidence="11" key="1">
    <citation type="journal article" date="2014" name="Int. J. Syst. Evol. Microbiol.">
        <title>Complete genome sequence of Corynebacterium casei LMG S-19264T (=DSM 44701T), isolated from a smear-ripened cheese.</title>
        <authorList>
            <consortium name="US DOE Joint Genome Institute (JGI-PGF)"/>
            <person name="Walter F."/>
            <person name="Albersmeier A."/>
            <person name="Kalinowski J."/>
            <person name="Ruckert C."/>
        </authorList>
    </citation>
    <scope>NUCLEOTIDE SEQUENCE</scope>
    <source>
        <strain evidence="11">CGMCC 1.15794</strain>
    </source>
</reference>
<dbReference type="InterPro" id="IPR036259">
    <property type="entry name" value="MFS_trans_sf"/>
</dbReference>
<feature type="transmembrane region" description="Helical" evidence="9">
    <location>
        <begin position="348"/>
        <end position="369"/>
    </location>
</feature>
<dbReference type="NCBIfam" id="TIGR00710">
    <property type="entry name" value="efflux_Bcr_CflA"/>
    <property type="match status" value="1"/>
</dbReference>
<feature type="transmembrane region" description="Helical" evidence="9">
    <location>
        <begin position="52"/>
        <end position="71"/>
    </location>
</feature>
<dbReference type="GO" id="GO:0042910">
    <property type="term" value="F:xenobiotic transmembrane transporter activity"/>
    <property type="evidence" value="ECO:0007669"/>
    <property type="project" value="InterPro"/>
</dbReference>
<evidence type="ECO:0000256" key="8">
    <source>
        <dbReference type="ARBA" id="ARBA00023136"/>
    </source>
</evidence>